<dbReference type="Pfam" id="PF07377">
    <property type="entry name" value="DUF1493"/>
    <property type="match status" value="1"/>
</dbReference>
<dbReference type="InterPro" id="IPR010862">
    <property type="entry name" value="DUF1493"/>
</dbReference>
<protein>
    <recommendedName>
        <fullName evidence="3">DUF1493 family protein</fullName>
    </recommendedName>
</protein>
<sequence>MSLARCLGSRVRKSFRYAYGSCSFSHSDWIKLIIAAACLPLRNDSTKSYELGKIGYITVNTYNSIVDEQDQVFFKMDRNDLNYEIVDYLVERIYFYVGFGRKAFETLSLITRVSWDLGLDGDDASDFMEDFFEHFGVDPGDYDHYRYFKPEGTDIFVFFRSKDRRAKTAMTLGMLYKAAQTKAWDCEALDNINFSTLPLYNRTDEIPIEGFSINTR</sequence>
<gene>
    <name evidence="1" type="ORF">ALP74_04630</name>
</gene>
<comment type="caution">
    <text evidence="1">The sequence shown here is derived from an EMBL/GenBank/DDBJ whole genome shotgun (WGS) entry which is preliminary data.</text>
</comment>
<organism evidence="1 2">
    <name type="scientific">Pseudomonas coronafaciens pv. garcae</name>
    <dbReference type="NCBI Taxonomy" id="251653"/>
    <lineage>
        <taxon>Bacteria</taxon>
        <taxon>Pseudomonadati</taxon>
        <taxon>Pseudomonadota</taxon>
        <taxon>Gammaproteobacteria</taxon>
        <taxon>Pseudomonadales</taxon>
        <taxon>Pseudomonadaceae</taxon>
        <taxon>Pseudomonas</taxon>
        <taxon>Pseudomonas coronafaciens</taxon>
    </lineage>
</organism>
<evidence type="ECO:0000313" key="2">
    <source>
        <dbReference type="Proteomes" id="UP000272613"/>
    </source>
</evidence>
<evidence type="ECO:0008006" key="3">
    <source>
        <dbReference type="Google" id="ProtNLM"/>
    </source>
</evidence>
<evidence type="ECO:0000313" key="1">
    <source>
        <dbReference type="EMBL" id="RMR94304.1"/>
    </source>
</evidence>
<name>A0AB37QHT1_9PSED</name>
<dbReference type="EMBL" id="RBSH01000328">
    <property type="protein sequence ID" value="RMR94304.1"/>
    <property type="molecule type" value="Genomic_DNA"/>
</dbReference>
<dbReference type="AlphaFoldDB" id="A0AB37QHT1"/>
<reference evidence="1 2" key="1">
    <citation type="submission" date="2018-08" db="EMBL/GenBank/DDBJ databases">
        <title>Recombination of ecologically and evolutionarily significant loci maintains genetic cohesion in the Pseudomonas syringae species complex.</title>
        <authorList>
            <person name="Dillon M."/>
            <person name="Thakur S."/>
            <person name="Almeida R.N.D."/>
            <person name="Weir B.S."/>
            <person name="Guttman D.S."/>
        </authorList>
    </citation>
    <scope>NUCLEOTIDE SEQUENCE [LARGE SCALE GENOMIC DNA]</scope>
    <source>
        <strain evidence="1 2">ICMP 5019</strain>
    </source>
</reference>
<accession>A0AB37QHT1</accession>
<dbReference type="Proteomes" id="UP000272613">
    <property type="component" value="Unassembled WGS sequence"/>
</dbReference>
<proteinExistence type="predicted"/>